<evidence type="ECO:0000313" key="2">
    <source>
        <dbReference type="EMBL" id="ROO27262.1"/>
    </source>
</evidence>
<dbReference type="Pfam" id="PF05940">
    <property type="entry name" value="NnrS"/>
    <property type="match status" value="1"/>
</dbReference>
<accession>A0A423PNX3</accession>
<gene>
    <name evidence="2" type="ORF">SAOR_08855</name>
</gene>
<keyword evidence="1" id="KW-0812">Transmembrane</keyword>
<organism evidence="2 3">
    <name type="scientific">Salinisphaera orenii MK-B5</name>
    <dbReference type="NCBI Taxonomy" id="856730"/>
    <lineage>
        <taxon>Bacteria</taxon>
        <taxon>Pseudomonadati</taxon>
        <taxon>Pseudomonadota</taxon>
        <taxon>Gammaproteobacteria</taxon>
        <taxon>Salinisphaerales</taxon>
        <taxon>Salinisphaeraceae</taxon>
        <taxon>Salinisphaera</taxon>
    </lineage>
</organism>
<feature type="transmembrane region" description="Helical" evidence="1">
    <location>
        <begin position="286"/>
        <end position="306"/>
    </location>
</feature>
<feature type="transmembrane region" description="Helical" evidence="1">
    <location>
        <begin position="68"/>
        <end position="88"/>
    </location>
</feature>
<protein>
    <submittedName>
        <fullName evidence="2">Short-chain dehydrogenase</fullName>
    </submittedName>
</protein>
<feature type="transmembrane region" description="Helical" evidence="1">
    <location>
        <begin position="318"/>
        <end position="345"/>
    </location>
</feature>
<comment type="caution">
    <text evidence="2">The sequence shown here is derived from an EMBL/GenBank/DDBJ whole genome shotgun (WGS) entry which is preliminary data.</text>
</comment>
<feature type="transmembrane region" description="Helical" evidence="1">
    <location>
        <begin position="127"/>
        <end position="148"/>
    </location>
</feature>
<evidence type="ECO:0000313" key="3">
    <source>
        <dbReference type="Proteomes" id="UP000283993"/>
    </source>
</evidence>
<sequence length="425" mass="45301">MSEPVADRACARRAKPVAAWRHVVSMPHRLYFFLGLFALMLALFWWALVLGARSLGLAAPAGALPAGWMHAWLLVFGALVFIVFGFLMTALPRWADAPAVGARAHGGVALALAAGYAMTFAGTFSGIGVTAAGMTTTGLAWLAGWVALAVRARRAGPRAAAHVAGVLLLLGLGAALALYGGAALLTGDRAAFARVPRLGVWVFLAPLVFVVTHRMLPFFAAGVLPEYAIYRPSWGPPLALLLFFGHGLLLWLGAPAGFVVTDAALAFIAAYLLVRWQPWRVRRNPLLWSLFVAYAWLPVALTLSVVQGLCAASGRYPVLAFAPLHALTIGFVTSMVFAMVTRVSLGHSGRALRMDRLGVGCFLFLQAAAAMRVAADVGIAPGARATWMRASIVCMLVALVPWALRCIRYYAQPRVDAPVRPAAKR</sequence>
<keyword evidence="1" id="KW-0472">Membrane</keyword>
<keyword evidence="3" id="KW-1185">Reference proteome</keyword>
<feature type="transmembrane region" description="Helical" evidence="1">
    <location>
        <begin position="30"/>
        <end position="48"/>
    </location>
</feature>
<name>A0A423PNX3_9GAMM</name>
<dbReference type="EMBL" id="AYKH01000014">
    <property type="protein sequence ID" value="ROO27262.1"/>
    <property type="molecule type" value="Genomic_DNA"/>
</dbReference>
<feature type="transmembrane region" description="Helical" evidence="1">
    <location>
        <begin position="160"/>
        <end position="180"/>
    </location>
</feature>
<feature type="transmembrane region" description="Helical" evidence="1">
    <location>
        <begin position="100"/>
        <end position="121"/>
    </location>
</feature>
<feature type="transmembrane region" description="Helical" evidence="1">
    <location>
        <begin position="258"/>
        <end position="274"/>
    </location>
</feature>
<dbReference type="Proteomes" id="UP000283993">
    <property type="component" value="Unassembled WGS sequence"/>
</dbReference>
<feature type="transmembrane region" description="Helical" evidence="1">
    <location>
        <begin position="234"/>
        <end position="252"/>
    </location>
</feature>
<dbReference type="InterPro" id="IPR010266">
    <property type="entry name" value="NnrS"/>
</dbReference>
<evidence type="ECO:0000256" key="1">
    <source>
        <dbReference type="SAM" id="Phobius"/>
    </source>
</evidence>
<feature type="transmembrane region" description="Helical" evidence="1">
    <location>
        <begin position="357"/>
        <end position="375"/>
    </location>
</feature>
<reference evidence="2 3" key="1">
    <citation type="submission" date="2013-10" db="EMBL/GenBank/DDBJ databases">
        <title>Salinisphaera orenii MK-B5 Genome Sequencing.</title>
        <authorList>
            <person name="Lai Q."/>
            <person name="Li C."/>
            <person name="Shao Z."/>
        </authorList>
    </citation>
    <scope>NUCLEOTIDE SEQUENCE [LARGE SCALE GENOMIC DNA]</scope>
    <source>
        <strain evidence="2 3">MK-B5</strain>
    </source>
</reference>
<feature type="transmembrane region" description="Helical" evidence="1">
    <location>
        <begin position="200"/>
        <end position="222"/>
    </location>
</feature>
<feature type="transmembrane region" description="Helical" evidence="1">
    <location>
        <begin position="387"/>
        <end position="404"/>
    </location>
</feature>
<keyword evidence="1" id="KW-1133">Transmembrane helix</keyword>
<dbReference type="AlphaFoldDB" id="A0A423PNX3"/>
<proteinExistence type="predicted"/>